<keyword evidence="3 4" id="KW-0539">Nucleus</keyword>
<proteinExistence type="inferred from homology"/>
<keyword evidence="4" id="KW-0805">Transcription regulation</keyword>
<gene>
    <name evidence="4" type="primary">MED20</name>
    <name evidence="5" type="ORF">RI543_004688</name>
</gene>
<accession>A0AAN7WGK5</accession>
<dbReference type="InterPro" id="IPR013921">
    <property type="entry name" value="Mediator_Med20"/>
</dbReference>
<comment type="subunit">
    <text evidence="4">Component of the Mediator complex.</text>
</comment>
<evidence type="ECO:0000313" key="5">
    <source>
        <dbReference type="EMBL" id="KAK5773934.1"/>
    </source>
</evidence>
<sequence length="249" mass="27930">MDKATPATLTEFKDAVSSSIISIESNWALEFRTYRSQVKKKVNNNNNSSTNKEEEQNESDRNNVLYSLAFPQRKKNVLIKNKIAIVTTTSLDVDNENTNPNTNSVRRLIDSCSSAWYPETIDNIISNKLSNMWIQRQLIKGDAGESFITQDGLLIKCCNLFSSFGFKGLLIELKEAPPANNAHTATIDDNSHFTICVKTILDILKTIGIKTYKMSNDTLNEDAMSPTGSNIDENIELCNLAYQYVNVLD</sequence>
<comment type="similarity">
    <text evidence="2 4">Belongs to the Mediator complex subunit 20 family.</text>
</comment>
<dbReference type="GO" id="GO:0016592">
    <property type="term" value="C:mediator complex"/>
    <property type="evidence" value="ECO:0007669"/>
    <property type="project" value="InterPro"/>
</dbReference>
<dbReference type="Gene3D" id="3.30.310.180">
    <property type="match status" value="1"/>
</dbReference>
<dbReference type="Proteomes" id="UP001306508">
    <property type="component" value="Unassembled WGS sequence"/>
</dbReference>
<comment type="function">
    <text evidence="4">Component of the Mediator complex, a coactivator involved in the regulated transcription of nearly all RNA polymerase II-dependent genes. Mediator functions as a bridge to convey information from gene-specific regulatory proteins to the basal RNA polymerase II transcription machinery. Mediator is recruited to promoters by direct interactions with regulatory proteins and serves as a scaffold for the assembly of a functional preinitiation complex with RNA polymerase II and the general transcription factors.</text>
</comment>
<evidence type="ECO:0000256" key="4">
    <source>
        <dbReference type="RuleBase" id="RU364152"/>
    </source>
</evidence>
<comment type="caution">
    <text evidence="5">The sequence shown here is derived from an EMBL/GenBank/DDBJ whole genome shotgun (WGS) entry which is preliminary data.</text>
</comment>
<dbReference type="Pfam" id="PF08612">
    <property type="entry name" value="Med20"/>
    <property type="match status" value="1"/>
</dbReference>
<evidence type="ECO:0000256" key="1">
    <source>
        <dbReference type="ARBA" id="ARBA00004123"/>
    </source>
</evidence>
<protein>
    <recommendedName>
        <fullName evidence="4">Mediator of RNA polymerase II transcription subunit 20</fullName>
    </recommendedName>
    <alternativeName>
        <fullName evidence="4">Mediator complex subunit 20</fullName>
    </alternativeName>
</protein>
<comment type="subcellular location">
    <subcellularLocation>
        <location evidence="1 4">Nucleus</location>
    </subcellularLocation>
</comment>
<organism evidence="5 6">
    <name type="scientific">Arxiozyma heterogenica</name>
    <dbReference type="NCBI Taxonomy" id="278026"/>
    <lineage>
        <taxon>Eukaryota</taxon>
        <taxon>Fungi</taxon>
        <taxon>Dikarya</taxon>
        <taxon>Ascomycota</taxon>
        <taxon>Saccharomycotina</taxon>
        <taxon>Saccharomycetes</taxon>
        <taxon>Saccharomycetales</taxon>
        <taxon>Saccharomycetaceae</taxon>
        <taxon>Arxiozyma</taxon>
    </lineage>
</organism>
<dbReference type="AlphaFoldDB" id="A0AAN7WGK5"/>
<dbReference type="GO" id="GO:0003712">
    <property type="term" value="F:transcription coregulator activity"/>
    <property type="evidence" value="ECO:0007669"/>
    <property type="project" value="InterPro"/>
</dbReference>
<keyword evidence="4" id="KW-0010">Activator</keyword>
<keyword evidence="4" id="KW-0804">Transcription</keyword>
<evidence type="ECO:0000313" key="6">
    <source>
        <dbReference type="Proteomes" id="UP001306508"/>
    </source>
</evidence>
<dbReference type="EMBL" id="JAWIZZ010000059">
    <property type="protein sequence ID" value="KAK5773934.1"/>
    <property type="molecule type" value="Genomic_DNA"/>
</dbReference>
<name>A0AAN7WGK5_9SACH</name>
<reference evidence="6" key="1">
    <citation type="submission" date="2023-07" db="EMBL/GenBank/DDBJ databases">
        <title>A draft genome of Kazachstania heterogenica Y-27499.</title>
        <authorList>
            <person name="Donic C."/>
            <person name="Kralova J.S."/>
            <person name="Fidel L."/>
            <person name="Ben-Dor S."/>
            <person name="Jung S."/>
        </authorList>
    </citation>
    <scope>NUCLEOTIDE SEQUENCE [LARGE SCALE GENOMIC DNA]</scope>
    <source>
        <strain evidence="6">Y27499</strain>
    </source>
</reference>
<dbReference type="GO" id="GO:0006357">
    <property type="term" value="P:regulation of transcription by RNA polymerase II"/>
    <property type="evidence" value="ECO:0007669"/>
    <property type="project" value="InterPro"/>
</dbReference>
<keyword evidence="6" id="KW-1185">Reference proteome</keyword>
<evidence type="ECO:0000256" key="3">
    <source>
        <dbReference type="ARBA" id="ARBA00023242"/>
    </source>
</evidence>
<evidence type="ECO:0000256" key="2">
    <source>
        <dbReference type="ARBA" id="ARBA00010743"/>
    </source>
</evidence>